<name>A0ABP6NMZ2_9ACTN</name>
<sequence>MAHQIVDHRTHVGEAVEHLDTSSVLMVRHARLERGHEGDELSAHPLYPGTLCAHVTFQRTEHVGRRLIGWHRYEPVARVAAQQPHPQEMFDAGTGFRLRQQKLCGELGGRDAVSRVMVQNMAVHPLQRPL</sequence>
<dbReference type="Proteomes" id="UP001500893">
    <property type="component" value="Unassembled WGS sequence"/>
</dbReference>
<dbReference type="EMBL" id="BAAAVM010000064">
    <property type="protein sequence ID" value="GAA3151946.1"/>
    <property type="molecule type" value="Genomic_DNA"/>
</dbReference>
<accession>A0ABP6NMZ2</accession>
<keyword evidence="2" id="KW-1185">Reference proteome</keyword>
<evidence type="ECO:0000313" key="1">
    <source>
        <dbReference type="EMBL" id="GAA3151946.1"/>
    </source>
</evidence>
<gene>
    <name evidence="1" type="ORF">GCM10010521_44590</name>
</gene>
<reference evidence="2" key="1">
    <citation type="journal article" date="2019" name="Int. J. Syst. Evol. Microbiol.">
        <title>The Global Catalogue of Microorganisms (GCM) 10K type strain sequencing project: providing services to taxonomists for standard genome sequencing and annotation.</title>
        <authorList>
            <consortium name="The Broad Institute Genomics Platform"/>
            <consortium name="The Broad Institute Genome Sequencing Center for Infectious Disease"/>
            <person name="Wu L."/>
            <person name="Ma J."/>
        </authorList>
    </citation>
    <scope>NUCLEOTIDE SEQUENCE [LARGE SCALE GENOMIC DNA]</scope>
    <source>
        <strain evidence="2">JCM 11574</strain>
    </source>
</reference>
<organism evidence="1 2">
    <name type="scientific">Streptomyces rameus</name>
    <dbReference type="NCBI Taxonomy" id="68261"/>
    <lineage>
        <taxon>Bacteria</taxon>
        <taxon>Bacillati</taxon>
        <taxon>Actinomycetota</taxon>
        <taxon>Actinomycetes</taxon>
        <taxon>Kitasatosporales</taxon>
        <taxon>Streptomycetaceae</taxon>
        <taxon>Streptomyces</taxon>
    </lineage>
</organism>
<proteinExistence type="predicted"/>
<evidence type="ECO:0000313" key="2">
    <source>
        <dbReference type="Proteomes" id="UP001500893"/>
    </source>
</evidence>
<protein>
    <submittedName>
        <fullName evidence="1">Uncharacterized protein</fullName>
    </submittedName>
</protein>
<comment type="caution">
    <text evidence="1">The sequence shown here is derived from an EMBL/GenBank/DDBJ whole genome shotgun (WGS) entry which is preliminary data.</text>
</comment>